<dbReference type="AlphaFoldDB" id="A0A4R1KZF1"/>
<dbReference type="PROSITE" id="PS50106">
    <property type="entry name" value="PDZ"/>
    <property type="match status" value="1"/>
</dbReference>
<dbReference type="EMBL" id="SMGK01000006">
    <property type="protein sequence ID" value="TCK70884.1"/>
    <property type="molecule type" value="Genomic_DNA"/>
</dbReference>
<keyword evidence="4" id="KW-1185">Reference proteome</keyword>
<evidence type="ECO:0000259" key="2">
    <source>
        <dbReference type="PROSITE" id="PS50106"/>
    </source>
</evidence>
<reference evidence="3 4" key="1">
    <citation type="submission" date="2019-03" db="EMBL/GenBank/DDBJ databases">
        <title>Genomic Encyclopedia of Type Strains, Phase IV (KMG-IV): sequencing the most valuable type-strain genomes for metagenomic binning, comparative biology and taxonomic classification.</title>
        <authorList>
            <person name="Goeker M."/>
        </authorList>
    </citation>
    <scope>NUCLEOTIDE SEQUENCE [LARGE SCALE GENOMIC DNA]</scope>
    <source>
        <strain evidence="3 4">DSM 103428</strain>
    </source>
</reference>
<dbReference type="RefSeq" id="WP_131998990.1">
    <property type="nucleotide sequence ID" value="NZ_SMGK01000006.1"/>
</dbReference>
<feature type="signal peptide" evidence="1">
    <location>
        <begin position="1"/>
        <end position="29"/>
    </location>
</feature>
<dbReference type="SUPFAM" id="SSF50156">
    <property type="entry name" value="PDZ domain-like"/>
    <property type="match status" value="1"/>
</dbReference>
<dbReference type="GO" id="GO:0004177">
    <property type="term" value="F:aminopeptidase activity"/>
    <property type="evidence" value="ECO:0007669"/>
    <property type="project" value="UniProtKB-KW"/>
</dbReference>
<proteinExistence type="predicted"/>
<dbReference type="InterPro" id="IPR001478">
    <property type="entry name" value="PDZ"/>
</dbReference>
<dbReference type="Gene3D" id="1.10.390.10">
    <property type="entry name" value="Neutral Protease Domain 2"/>
    <property type="match status" value="1"/>
</dbReference>
<evidence type="ECO:0000256" key="1">
    <source>
        <dbReference type="SAM" id="SignalP"/>
    </source>
</evidence>
<accession>A0A4R1KZF1</accession>
<keyword evidence="3" id="KW-0378">Hydrolase</keyword>
<dbReference type="Pfam" id="PF05299">
    <property type="entry name" value="Peptidase_M61"/>
    <property type="match status" value="1"/>
</dbReference>
<protein>
    <submittedName>
        <fullName evidence="3">Glycyl aminopeptidase</fullName>
    </submittedName>
</protein>
<name>A0A4R1KZF1_9BACT</name>
<dbReference type="InterPro" id="IPR007963">
    <property type="entry name" value="Peptidase_M61_catalytic"/>
</dbReference>
<dbReference type="Gene3D" id="2.60.40.3650">
    <property type="match status" value="1"/>
</dbReference>
<dbReference type="Pfam" id="PF17899">
    <property type="entry name" value="Peptidase_M61_N"/>
    <property type="match status" value="1"/>
</dbReference>
<dbReference type="InterPro" id="IPR036034">
    <property type="entry name" value="PDZ_sf"/>
</dbReference>
<evidence type="ECO:0000313" key="3">
    <source>
        <dbReference type="EMBL" id="TCK70884.1"/>
    </source>
</evidence>
<dbReference type="InterPro" id="IPR027268">
    <property type="entry name" value="Peptidase_M4/M1_CTD_sf"/>
</dbReference>
<keyword evidence="3" id="KW-0645">Protease</keyword>
<gene>
    <name evidence="3" type="ORF">C7378_3274</name>
</gene>
<dbReference type="InterPro" id="IPR040756">
    <property type="entry name" value="Peptidase_M61_N"/>
</dbReference>
<keyword evidence="1" id="KW-0732">Signal</keyword>
<dbReference type="InterPro" id="IPR024191">
    <property type="entry name" value="Peptidase_M61"/>
</dbReference>
<feature type="domain" description="PDZ" evidence="2">
    <location>
        <begin position="537"/>
        <end position="622"/>
    </location>
</feature>
<keyword evidence="3" id="KW-0031">Aminopeptidase</keyword>
<dbReference type="PIRSF" id="PIRSF016493">
    <property type="entry name" value="Glycyl_aminpptds"/>
    <property type="match status" value="1"/>
</dbReference>
<comment type="caution">
    <text evidence="3">The sequence shown here is derived from an EMBL/GenBank/DDBJ whole genome shotgun (WGS) entry which is preliminary data.</text>
</comment>
<dbReference type="OrthoDB" id="9778516at2"/>
<sequence length="658" mass="71717">MKIAPRYGASTLPAVLLLSAILPATAAFAARKSKPAPAAAPPQAPILLRVDMTDAPRHLIHAHEHIPVAAGPLVLEYPEWIPGNHRPTGPIDNVAGLFIKANGQPLPWRRDEVDMYGVHVDVPQGVTTLDVDFDYLVTPGGTGASENYSTSKNLAVLEWNSVVMYPAGIPVRNIPITPSITLPAGWGFGTALAPAGQDIKTSNGSTHPAGGDSPQTASFATVGVNMLVDSPLIAGRYFKEIPLAPGVTPKHYLDLAADAQEDLDLKPATLTAINNLVHQAGTVYASRHYYTYHFLLSLSDEIRGEGLEHHQSSDNGIEEHGFSDPQLAMLNADLLSHEYTHSWNGKYRRPAGLATPDYKTPMRGDLLWVYEGMTQYWGGVLAARSGLWTPQQYRDALAFTAANMDNRPGRTWRNVEDTAIAASILRGGSPWWSSWRLSQDYYPEGDLIWLDADTTIRQLTHGQKSLNDFVAIFLGLNGNTGPITVPYTLDDIVTALNKVVPYDWRGFLTSRVESHEAHAPLNGIEHGGYKLVYTDQPSDFEKAAYGHRGGVDCIASLGMRIGKNGAIADVLMNSLAYKAGLGPGVKIVAVNNLAYSDDRMKQALRAAKTSQDPLQLIVTNTDEFQVVHLDYHGGERYPHLERDSTQPDLLDDIIKPLN</sequence>
<dbReference type="Gene3D" id="2.30.42.10">
    <property type="match status" value="1"/>
</dbReference>
<dbReference type="Proteomes" id="UP000295210">
    <property type="component" value="Unassembled WGS sequence"/>
</dbReference>
<feature type="chain" id="PRO_5020276115" evidence="1">
    <location>
        <begin position="30"/>
        <end position="658"/>
    </location>
</feature>
<organism evidence="3 4">
    <name type="scientific">Acidipila rosea</name>
    <dbReference type="NCBI Taxonomy" id="768535"/>
    <lineage>
        <taxon>Bacteria</taxon>
        <taxon>Pseudomonadati</taxon>
        <taxon>Acidobacteriota</taxon>
        <taxon>Terriglobia</taxon>
        <taxon>Terriglobales</taxon>
        <taxon>Acidobacteriaceae</taxon>
        <taxon>Acidipila</taxon>
    </lineage>
</organism>
<evidence type="ECO:0000313" key="4">
    <source>
        <dbReference type="Proteomes" id="UP000295210"/>
    </source>
</evidence>